<dbReference type="EMBL" id="CAWUPB010000654">
    <property type="protein sequence ID" value="CAK7324770.1"/>
    <property type="molecule type" value="Genomic_DNA"/>
</dbReference>
<dbReference type="Pfam" id="PF13833">
    <property type="entry name" value="EF-hand_8"/>
    <property type="match status" value="1"/>
</dbReference>
<dbReference type="PROSITE" id="PS00018">
    <property type="entry name" value="EF_HAND_1"/>
    <property type="match status" value="2"/>
</dbReference>
<gene>
    <name evidence="4" type="ORF">DCAF_LOCUS2436</name>
</gene>
<keyword evidence="2" id="KW-0106">Calcium</keyword>
<evidence type="ECO:0000256" key="1">
    <source>
        <dbReference type="ARBA" id="ARBA00022737"/>
    </source>
</evidence>
<dbReference type="PROSITE" id="PS50222">
    <property type="entry name" value="EF_HAND_2"/>
    <property type="match status" value="3"/>
</dbReference>
<protein>
    <recommendedName>
        <fullName evidence="3">EF-hand domain-containing protein</fullName>
    </recommendedName>
</protein>
<dbReference type="CDD" id="cd00051">
    <property type="entry name" value="EFh"/>
    <property type="match status" value="2"/>
</dbReference>
<evidence type="ECO:0000313" key="4">
    <source>
        <dbReference type="EMBL" id="CAK7324770.1"/>
    </source>
</evidence>
<name>A0AAV1QVE7_9ROSI</name>
<comment type="caution">
    <text evidence="4">The sequence shown here is derived from an EMBL/GenBank/DDBJ whole genome shotgun (WGS) entry which is preliminary data.</text>
</comment>
<evidence type="ECO:0000259" key="3">
    <source>
        <dbReference type="PROSITE" id="PS50222"/>
    </source>
</evidence>
<dbReference type="SMART" id="SM00054">
    <property type="entry name" value="EFh"/>
    <property type="match status" value="2"/>
</dbReference>
<feature type="domain" description="EF-hand" evidence="3">
    <location>
        <begin position="62"/>
        <end position="97"/>
    </location>
</feature>
<dbReference type="PANTHER" id="PTHR23050">
    <property type="entry name" value="CALCIUM BINDING PROTEIN"/>
    <property type="match status" value="1"/>
</dbReference>
<dbReference type="InterPro" id="IPR002048">
    <property type="entry name" value="EF_hand_dom"/>
</dbReference>
<accession>A0AAV1QVE7</accession>
<dbReference type="Gene3D" id="1.10.238.10">
    <property type="entry name" value="EF-hand"/>
    <property type="match status" value="2"/>
</dbReference>
<dbReference type="GO" id="GO:0005509">
    <property type="term" value="F:calcium ion binding"/>
    <property type="evidence" value="ECO:0007669"/>
    <property type="project" value="InterPro"/>
</dbReference>
<dbReference type="Pfam" id="PF13499">
    <property type="entry name" value="EF-hand_7"/>
    <property type="match status" value="1"/>
</dbReference>
<dbReference type="InterPro" id="IPR018247">
    <property type="entry name" value="EF_Hand_1_Ca_BS"/>
</dbReference>
<feature type="domain" description="EF-hand" evidence="3">
    <location>
        <begin position="1"/>
        <end position="25"/>
    </location>
</feature>
<feature type="domain" description="EF-hand" evidence="3">
    <location>
        <begin position="26"/>
        <end position="61"/>
    </location>
</feature>
<evidence type="ECO:0000256" key="2">
    <source>
        <dbReference type="ARBA" id="ARBA00022837"/>
    </source>
</evidence>
<dbReference type="InterPro" id="IPR011992">
    <property type="entry name" value="EF-hand-dom_pair"/>
</dbReference>
<dbReference type="SUPFAM" id="SSF47473">
    <property type="entry name" value="EF-hand"/>
    <property type="match status" value="1"/>
</dbReference>
<dbReference type="FunFam" id="1.10.238.10:FF:000001">
    <property type="entry name" value="Calmodulin 1"/>
    <property type="match status" value="1"/>
</dbReference>
<dbReference type="Proteomes" id="UP001314170">
    <property type="component" value="Unassembled WGS sequence"/>
</dbReference>
<evidence type="ECO:0000313" key="5">
    <source>
        <dbReference type="Proteomes" id="UP001314170"/>
    </source>
</evidence>
<keyword evidence="5" id="KW-1185">Reference proteome</keyword>
<dbReference type="InterPro" id="IPR050145">
    <property type="entry name" value="Centrin_CML-like"/>
</dbReference>
<keyword evidence="1" id="KW-0677">Repeat</keyword>
<organism evidence="4 5">
    <name type="scientific">Dovyalis caffra</name>
    <dbReference type="NCBI Taxonomy" id="77055"/>
    <lineage>
        <taxon>Eukaryota</taxon>
        <taxon>Viridiplantae</taxon>
        <taxon>Streptophyta</taxon>
        <taxon>Embryophyta</taxon>
        <taxon>Tracheophyta</taxon>
        <taxon>Spermatophyta</taxon>
        <taxon>Magnoliopsida</taxon>
        <taxon>eudicotyledons</taxon>
        <taxon>Gunneridae</taxon>
        <taxon>Pentapetalae</taxon>
        <taxon>rosids</taxon>
        <taxon>fabids</taxon>
        <taxon>Malpighiales</taxon>
        <taxon>Salicaceae</taxon>
        <taxon>Flacourtieae</taxon>
        <taxon>Dovyalis</taxon>
    </lineage>
</organism>
<sequence length="180" mass="19954">MIETDNSWTITFEELKHGLKRVGSQMMEAEIKALMDAADIDNSGIIDYGEFLAATLHLNKMEREDNLVAAFSYFDKDGSGYITLDELQQACQDFGLGDVHLDETIKEIDQDNVSLACAYLLQLVYADETSCQDGRIDYGEFAAMMRKGDGGVGRTRTMRNNLNFNLADALGIENATSDAI</sequence>
<proteinExistence type="predicted"/>
<dbReference type="AlphaFoldDB" id="A0AAV1QVE7"/>
<reference evidence="4 5" key="1">
    <citation type="submission" date="2024-01" db="EMBL/GenBank/DDBJ databases">
        <authorList>
            <person name="Waweru B."/>
        </authorList>
    </citation>
    <scope>NUCLEOTIDE SEQUENCE [LARGE SCALE GENOMIC DNA]</scope>
</reference>